<reference evidence="4" key="1">
    <citation type="journal article" date="2019" name="Int. J. Syst. Evol. Microbiol.">
        <title>The Global Catalogue of Microorganisms (GCM) 10K type strain sequencing project: providing services to taxonomists for standard genome sequencing and annotation.</title>
        <authorList>
            <consortium name="The Broad Institute Genomics Platform"/>
            <consortium name="The Broad Institute Genome Sequencing Center for Infectious Disease"/>
            <person name="Wu L."/>
            <person name="Ma J."/>
        </authorList>
    </citation>
    <scope>NUCLEOTIDE SEQUENCE [LARGE SCALE GENOMIC DNA]</scope>
    <source>
        <strain evidence="4">JCM 12165</strain>
    </source>
</reference>
<proteinExistence type="predicted"/>
<keyword evidence="4" id="KW-1185">Reference proteome</keyword>
<dbReference type="Pfam" id="PF09534">
    <property type="entry name" value="Trp_oprn_chp"/>
    <property type="match status" value="1"/>
</dbReference>
<feature type="compositionally biased region" description="Basic and acidic residues" evidence="1">
    <location>
        <begin position="135"/>
        <end position="147"/>
    </location>
</feature>
<evidence type="ECO:0000256" key="2">
    <source>
        <dbReference type="SAM" id="Phobius"/>
    </source>
</evidence>
<sequence>MSAPPERSPRTLGVVCVSLAASAALLWGASAVAWEGTRTGAQAAPSLTGVALLALAGVAGVLATGGFARRLVAGLLAAAGAVQVVAAAVVLGGGGGILGPLLAVAGGAVLLAGAALAVLRERRLPRLGARYAAAGDKRAQRDPDRAAWEALDAGEDPTSEPVLGADEGTGDGGREGRG</sequence>
<dbReference type="InterPro" id="IPR019051">
    <property type="entry name" value="Trp_biosyn_TM_oprn/chp"/>
</dbReference>
<gene>
    <name evidence="3" type="ORF">ACFSCY_08395</name>
</gene>
<dbReference type="RefSeq" id="WP_343984316.1">
    <property type="nucleotide sequence ID" value="NZ_BAAAJG010000020.1"/>
</dbReference>
<feature type="transmembrane region" description="Helical" evidence="2">
    <location>
        <begin position="97"/>
        <end position="119"/>
    </location>
</feature>
<keyword evidence="2" id="KW-0812">Transmembrane</keyword>
<feature type="region of interest" description="Disordered" evidence="1">
    <location>
        <begin position="135"/>
        <end position="178"/>
    </location>
</feature>
<organism evidence="3 4">
    <name type="scientific">Pseudonocardia aurantiaca</name>
    <dbReference type="NCBI Taxonomy" id="75290"/>
    <lineage>
        <taxon>Bacteria</taxon>
        <taxon>Bacillati</taxon>
        <taxon>Actinomycetota</taxon>
        <taxon>Actinomycetes</taxon>
        <taxon>Pseudonocardiales</taxon>
        <taxon>Pseudonocardiaceae</taxon>
        <taxon>Pseudonocardia</taxon>
    </lineage>
</organism>
<feature type="transmembrane region" description="Helical" evidence="2">
    <location>
        <begin position="43"/>
        <end position="64"/>
    </location>
</feature>
<name>A0ABW4FFY6_9PSEU</name>
<keyword evidence="2" id="KW-1133">Transmembrane helix</keyword>
<feature type="transmembrane region" description="Helical" evidence="2">
    <location>
        <begin position="71"/>
        <end position="91"/>
    </location>
</feature>
<evidence type="ECO:0000256" key="1">
    <source>
        <dbReference type="SAM" id="MobiDB-lite"/>
    </source>
</evidence>
<evidence type="ECO:0000313" key="4">
    <source>
        <dbReference type="Proteomes" id="UP001597145"/>
    </source>
</evidence>
<dbReference type="EMBL" id="JBHUCP010000005">
    <property type="protein sequence ID" value="MFD1529461.1"/>
    <property type="molecule type" value="Genomic_DNA"/>
</dbReference>
<accession>A0ABW4FFY6</accession>
<evidence type="ECO:0000313" key="3">
    <source>
        <dbReference type="EMBL" id="MFD1529461.1"/>
    </source>
</evidence>
<protein>
    <submittedName>
        <fullName evidence="3">Trp biosynthesis-associated membrane protein</fullName>
    </submittedName>
</protein>
<dbReference type="Proteomes" id="UP001597145">
    <property type="component" value="Unassembled WGS sequence"/>
</dbReference>
<keyword evidence="2" id="KW-0472">Membrane</keyword>
<comment type="caution">
    <text evidence="3">The sequence shown here is derived from an EMBL/GenBank/DDBJ whole genome shotgun (WGS) entry which is preliminary data.</text>
</comment>